<dbReference type="SUPFAM" id="SSF48403">
    <property type="entry name" value="Ankyrin repeat"/>
    <property type="match status" value="1"/>
</dbReference>
<feature type="repeat" description="ANK" evidence="5">
    <location>
        <begin position="251"/>
        <end position="283"/>
    </location>
</feature>
<feature type="repeat" description="ANK" evidence="5">
    <location>
        <begin position="287"/>
        <end position="316"/>
    </location>
</feature>
<organism evidence="8 9">
    <name type="scientific">Endocarpon pusillum</name>
    <dbReference type="NCBI Taxonomy" id="364733"/>
    <lineage>
        <taxon>Eukaryota</taxon>
        <taxon>Fungi</taxon>
        <taxon>Dikarya</taxon>
        <taxon>Ascomycota</taxon>
        <taxon>Pezizomycotina</taxon>
        <taxon>Eurotiomycetes</taxon>
        <taxon>Chaetothyriomycetidae</taxon>
        <taxon>Verrucariales</taxon>
        <taxon>Verrucariaceae</taxon>
        <taxon>Endocarpon</taxon>
    </lineage>
</organism>
<evidence type="ECO:0000256" key="5">
    <source>
        <dbReference type="PROSITE-ProRule" id="PRU00023"/>
    </source>
</evidence>
<dbReference type="SUPFAM" id="SSF144083">
    <property type="entry name" value="Magnesium transport protein CorA, transmembrane region"/>
    <property type="match status" value="1"/>
</dbReference>
<accession>A0A8H7AFT5</accession>
<proteinExistence type="predicted"/>
<evidence type="ECO:0000256" key="1">
    <source>
        <dbReference type="ARBA" id="ARBA00004141"/>
    </source>
</evidence>
<evidence type="ECO:0000313" key="8">
    <source>
        <dbReference type="EMBL" id="KAF7506301.1"/>
    </source>
</evidence>
<dbReference type="GO" id="GO:0016020">
    <property type="term" value="C:membrane"/>
    <property type="evidence" value="ECO:0007669"/>
    <property type="project" value="UniProtKB-SubCell"/>
</dbReference>
<keyword evidence="3 7" id="KW-1133">Transmembrane helix</keyword>
<keyword evidence="9" id="KW-1185">Reference proteome</keyword>
<dbReference type="PANTHER" id="PTHR46224:SF64">
    <property type="entry name" value="IQ MOTIF AND ANKYRIN REPEAT DOMAIN-CONTAINING PROTEIN 1"/>
    <property type="match status" value="1"/>
</dbReference>
<dbReference type="Pfam" id="PF12796">
    <property type="entry name" value="Ank_2"/>
    <property type="match status" value="4"/>
</dbReference>
<dbReference type="InterPro" id="IPR002110">
    <property type="entry name" value="Ankyrin_rpt"/>
</dbReference>
<feature type="transmembrane region" description="Helical" evidence="7">
    <location>
        <begin position="772"/>
        <end position="791"/>
    </location>
</feature>
<keyword evidence="2 7" id="KW-0812">Transmembrane</keyword>
<gene>
    <name evidence="8" type="ORF">GJ744_011874</name>
</gene>
<evidence type="ECO:0000313" key="9">
    <source>
        <dbReference type="Proteomes" id="UP000606974"/>
    </source>
</evidence>
<feature type="repeat" description="ANK" evidence="5">
    <location>
        <begin position="221"/>
        <end position="250"/>
    </location>
</feature>
<feature type="repeat" description="ANK" evidence="5">
    <location>
        <begin position="89"/>
        <end position="118"/>
    </location>
</feature>
<evidence type="ECO:0000256" key="2">
    <source>
        <dbReference type="ARBA" id="ARBA00022692"/>
    </source>
</evidence>
<evidence type="ECO:0000256" key="6">
    <source>
        <dbReference type="SAM" id="MobiDB-lite"/>
    </source>
</evidence>
<feature type="repeat" description="ANK" evidence="5">
    <location>
        <begin position="152"/>
        <end position="184"/>
    </location>
</feature>
<feature type="transmembrane region" description="Helical" evidence="7">
    <location>
        <begin position="803"/>
        <end position="823"/>
    </location>
</feature>
<dbReference type="GO" id="GO:0046873">
    <property type="term" value="F:metal ion transmembrane transporter activity"/>
    <property type="evidence" value="ECO:0007669"/>
    <property type="project" value="InterPro"/>
</dbReference>
<dbReference type="Pfam" id="PF00023">
    <property type="entry name" value="Ank"/>
    <property type="match status" value="1"/>
</dbReference>
<evidence type="ECO:0000256" key="3">
    <source>
        <dbReference type="ARBA" id="ARBA00022989"/>
    </source>
</evidence>
<dbReference type="InterPro" id="IPR002523">
    <property type="entry name" value="MgTranspt_CorA/ZnTranspt_ZntB"/>
</dbReference>
<dbReference type="OrthoDB" id="4772757at2759"/>
<feature type="repeat" description="ANK" evidence="5">
    <location>
        <begin position="188"/>
        <end position="217"/>
    </location>
</feature>
<feature type="repeat" description="ANK" evidence="5">
    <location>
        <begin position="319"/>
        <end position="351"/>
    </location>
</feature>
<protein>
    <submittedName>
        <fullName evidence="8">Uncharacterized protein</fullName>
    </submittedName>
</protein>
<dbReference type="Proteomes" id="UP000606974">
    <property type="component" value="Unassembled WGS sequence"/>
</dbReference>
<feature type="repeat" description="ANK" evidence="5">
    <location>
        <begin position="122"/>
        <end position="151"/>
    </location>
</feature>
<dbReference type="EMBL" id="JAACFV010000089">
    <property type="protein sequence ID" value="KAF7506301.1"/>
    <property type="molecule type" value="Genomic_DNA"/>
</dbReference>
<feature type="repeat" description="ANK" evidence="5">
    <location>
        <begin position="354"/>
        <end position="386"/>
    </location>
</feature>
<dbReference type="Gene3D" id="1.20.58.340">
    <property type="entry name" value="Magnesium transport protein CorA, transmembrane region"/>
    <property type="match status" value="1"/>
</dbReference>
<reference evidence="8" key="1">
    <citation type="submission" date="2020-02" db="EMBL/GenBank/DDBJ databases">
        <authorList>
            <person name="Palmer J.M."/>
        </authorList>
    </citation>
    <scope>NUCLEOTIDE SEQUENCE</scope>
    <source>
        <strain evidence="8">EPUS1.4</strain>
        <tissue evidence="8">Thallus</tissue>
    </source>
</reference>
<dbReference type="AlphaFoldDB" id="A0A8H7AFT5"/>
<dbReference type="Gene3D" id="1.25.40.20">
    <property type="entry name" value="Ankyrin repeat-containing domain"/>
    <property type="match status" value="4"/>
</dbReference>
<keyword evidence="4 7" id="KW-0472">Membrane</keyword>
<dbReference type="PANTHER" id="PTHR46224">
    <property type="entry name" value="ANKYRIN REPEAT FAMILY PROTEIN"/>
    <property type="match status" value="1"/>
</dbReference>
<keyword evidence="5" id="KW-0040">ANK repeat</keyword>
<dbReference type="Pfam" id="PF01544">
    <property type="entry name" value="CorA"/>
    <property type="match status" value="1"/>
</dbReference>
<dbReference type="InterPro" id="IPR036770">
    <property type="entry name" value="Ankyrin_rpt-contain_sf"/>
</dbReference>
<comment type="subcellular location">
    <subcellularLocation>
        <location evidence="1">Membrane</location>
        <topology evidence="1">Multi-pass membrane protein</topology>
    </subcellularLocation>
</comment>
<dbReference type="PROSITE" id="PS50088">
    <property type="entry name" value="ANK_REPEAT"/>
    <property type="match status" value="10"/>
</dbReference>
<sequence>MDSESEDSNQFSAENLPNQPINEELINAVYQGDEQRVKILLDRGADINIQGGVYGNALKAAASQGNEQLVKILLDRGADINIQGGVYGNALQAAASQENEQIVKILLDHGADINIQGGVYGNALQAAASQGDEQIMKILLDRGADINIQGGEYGNALQAAASRGNEQLVKILLDRGADINIQGGLYGNALQAAASRGNEQLVKILLDHDADINIQGGVYGNALQAAAYRENEQLVKILLDRGADINIQGGRYGNALQAAASQGNEQLVKILLDRGADINIQGGVYGNALQAAASQGNEQIVKILLDHGADITIQPLLANRVSLLHASIISGTLALLKILFSKGADIYLTSQDESGQTPLHLAVEKGDIGITKFLLEQGASPDTPDLSDTTAFQSAMRRENPELVLLLYSKVKAKLPSISASDWRRCLSGDHPSDIEIIGGDVPGIHFGDGILQRRLDEMSYPLPRETSKVPAREHFMEDHKNMKRIFILKYCSLLRSPNPFYCRWWMREAWWMRKPGAAPWRWVVRMSSAPSNNTVRQTPAKTCFLQCGLSLNCLVLPKHTEDWTGSLQLSESFLTSLERCQGIMWIMVRPDAKDISSHTSSSLLQSQVFFSTSEYAQIPPYATDLFVPLVQQVQVISNNNFAIIQRRFFNLRSRVLRSSGNDTNLIGHLLTEVQLLEALHENLKKQVERLYAFRRQYLSESWRVLYEQPSDQIQEEMRKFENEIEVLNKDGEEKNKYLTNLSQNIIQLEFNLTSISEAQKSTSTNRSLKRLTWVTFIFLPLLFIASLFGMNIDLLANNPAWWWYPVLASGITILTFAVWGIFKRSNTLEGSLEDRFAWLFRKRREGPDLEEASTPEPRSSRFKTAAFPAFGKKRS</sequence>
<dbReference type="SMART" id="SM00248">
    <property type="entry name" value="ANK"/>
    <property type="match status" value="12"/>
</dbReference>
<feature type="region of interest" description="Disordered" evidence="6">
    <location>
        <begin position="848"/>
        <end position="876"/>
    </location>
</feature>
<dbReference type="PROSITE" id="PS50297">
    <property type="entry name" value="ANK_REP_REGION"/>
    <property type="match status" value="9"/>
</dbReference>
<dbReference type="InterPro" id="IPR051616">
    <property type="entry name" value="Cul2-RING_E3_ligase_SR"/>
</dbReference>
<name>A0A8H7AFT5_9EURO</name>
<evidence type="ECO:0000256" key="7">
    <source>
        <dbReference type="SAM" id="Phobius"/>
    </source>
</evidence>
<evidence type="ECO:0000256" key="4">
    <source>
        <dbReference type="ARBA" id="ARBA00023136"/>
    </source>
</evidence>
<comment type="caution">
    <text evidence="8">The sequence shown here is derived from an EMBL/GenBank/DDBJ whole genome shotgun (WGS) entry which is preliminary data.</text>
</comment>
<feature type="repeat" description="ANK" evidence="5">
    <location>
        <begin position="56"/>
        <end position="85"/>
    </location>
</feature>
<dbReference type="InterPro" id="IPR045863">
    <property type="entry name" value="CorA_TM1_TM2"/>
</dbReference>